<name>A0A1G5ZN80_9BACT</name>
<evidence type="ECO:0000313" key="2">
    <source>
        <dbReference type="Proteomes" id="UP000198756"/>
    </source>
</evidence>
<protein>
    <submittedName>
        <fullName evidence="1">Uncharacterized protein</fullName>
    </submittedName>
</protein>
<gene>
    <name evidence="1" type="ORF">SAMN03080617_04158</name>
</gene>
<sequence length="161" mass="18719">MEENKQLKEKEQLIEAALEKVIQGGETNYKLAIWDLQKAKDISPFFHNNDYLNQKCDVLTAFLEILTGIENSRQKLVVCLLERSAFNLEDVRDQIYLKNIDRIYLPGFTEDLLKKQLADIWLKSLKYDALVKALEDSESDTMKDKEKLAKVKRIIGEVKPE</sequence>
<dbReference type="Proteomes" id="UP000198756">
    <property type="component" value="Unassembled WGS sequence"/>
</dbReference>
<dbReference type="AlphaFoldDB" id="A0A1G5ZN80"/>
<evidence type="ECO:0000313" key="1">
    <source>
        <dbReference type="EMBL" id="SDA95986.1"/>
    </source>
</evidence>
<keyword evidence="2" id="KW-1185">Reference proteome</keyword>
<proteinExistence type="predicted"/>
<dbReference type="OrthoDB" id="9935714at2"/>
<dbReference type="STRING" id="279824.SAMN03080617_04158"/>
<dbReference type="RefSeq" id="WP_092734644.1">
    <property type="nucleotide sequence ID" value="NZ_FMXE01000048.1"/>
</dbReference>
<organism evidence="1 2">
    <name type="scientific">Algoriphagus alkaliphilus</name>
    <dbReference type="NCBI Taxonomy" id="279824"/>
    <lineage>
        <taxon>Bacteria</taxon>
        <taxon>Pseudomonadati</taxon>
        <taxon>Bacteroidota</taxon>
        <taxon>Cytophagia</taxon>
        <taxon>Cytophagales</taxon>
        <taxon>Cyclobacteriaceae</taxon>
        <taxon>Algoriphagus</taxon>
    </lineage>
</organism>
<reference evidence="2" key="1">
    <citation type="submission" date="2016-10" db="EMBL/GenBank/DDBJ databases">
        <authorList>
            <person name="Varghese N."/>
            <person name="Submissions S."/>
        </authorList>
    </citation>
    <scope>NUCLEOTIDE SEQUENCE [LARGE SCALE GENOMIC DNA]</scope>
    <source>
        <strain evidence="2">DSM 22703</strain>
    </source>
</reference>
<dbReference type="EMBL" id="FMXE01000048">
    <property type="protein sequence ID" value="SDA95986.1"/>
    <property type="molecule type" value="Genomic_DNA"/>
</dbReference>
<accession>A0A1G5ZN80</accession>